<proteinExistence type="predicted"/>
<accession>A0A183GU52</accession>
<feature type="transmembrane region" description="Helical" evidence="1">
    <location>
        <begin position="128"/>
        <end position="154"/>
    </location>
</feature>
<dbReference type="Proteomes" id="UP000050761">
    <property type="component" value="Unassembled WGS sequence"/>
</dbReference>
<organism evidence="2 3">
    <name type="scientific">Heligmosomoides polygyrus</name>
    <name type="common">Parasitic roundworm</name>
    <dbReference type="NCBI Taxonomy" id="6339"/>
    <lineage>
        <taxon>Eukaryota</taxon>
        <taxon>Metazoa</taxon>
        <taxon>Ecdysozoa</taxon>
        <taxon>Nematoda</taxon>
        <taxon>Chromadorea</taxon>
        <taxon>Rhabditida</taxon>
        <taxon>Rhabditina</taxon>
        <taxon>Rhabditomorpha</taxon>
        <taxon>Strongyloidea</taxon>
        <taxon>Heligmosomidae</taxon>
        <taxon>Heligmosomoides</taxon>
    </lineage>
</organism>
<dbReference type="AlphaFoldDB" id="A0A183GU52"/>
<evidence type="ECO:0000313" key="2">
    <source>
        <dbReference type="Proteomes" id="UP000050761"/>
    </source>
</evidence>
<feature type="transmembrane region" description="Helical" evidence="1">
    <location>
        <begin position="175"/>
        <end position="194"/>
    </location>
</feature>
<keyword evidence="1" id="KW-0472">Membrane</keyword>
<name>A0A183GU52_HELPZ</name>
<protein>
    <submittedName>
        <fullName evidence="3">G_PROTEIN_RECEP_F1_2 domain-containing protein</fullName>
    </submittedName>
</protein>
<keyword evidence="1" id="KW-1133">Transmembrane helix</keyword>
<feature type="transmembrane region" description="Helical" evidence="1">
    <location>
        <begin position="20"/>
        <end position="43"/>
    </location>
</feature>
<dbReference type="PANTHER" id="PTHR47758">
    <property type="entry name" value="SERPENTINE RECEPTOR, CLASS M-RELATED"/>
    <property type="match status" value="1"/>
</dbReference>
<keyword evidence="1" id="KW-0812">Transmembrane</keyword>
<dbReference type="InterPro" id="IPR019428">
    <property type="entry name" value="7TM_GPCR_serpentine_rcpt_Str"/>
</dbReference>
<dbReference type="Pfam" id="PF10326">
    <property type="entry name" value="7TM_GPCR_Str"/>
    <property type="match status" value="1"/>
</dbReference>
<sequence length="286" mass="32113">LLSSLLIVKGGIHLPRKWALLLLIIFVFLLCQSIVTPPCLFTFRYLQICRTNFLAYNYRRLRLLLIIPVCVSTSCCAMLCFAAWPTETDRILFDKIAFNINVNWNSTYLVASFHKNITEFDKAQGSTLVAVAVYLILVLVVALTLMVFCTTAIVKAVQKSANEKTRRLQIQLYRTLIAQVINCSVILFSPHCQIEEEELLFITGDHVVAVVLPYSLTICLGNIVNRARKLLEKIYSTCGESYQNPAPHVKALSCSTCVGVSSLMIIRAGKGFQLRPSNKMLPYTLV</sequence>
<evidence type="ECO:0000313" key="3">
    <source>
        <dbReference type="WBParaSite" id="HPBE_0002622201-mRNA-1"/>
    </source>
</evidence>
<dbReference type="PANTHER" id="PTHR47758:SF4">
    <property type="entry name" value="SERPENTINE RECEPTOR, CLASS M"/>
    <property type="match status" value="1"/>
</dbReference>
<evidence type="ECO:0000256" key="1">
    <source>
        <dbReference type="SAM" id="Phobius"/>
    </source>
</evidence>
<feature type="transmembrane region" description="Helical" evidence="1">
    <location>
        <begin position="63"/>
        <end position="84"/>
    </location>
</feature>
<dbReference type="WBParaSite" id="HPBE_0002622201-mRNA-1">
    <property type="protein sequence ID" value="HPBE_0002622201-mRNA-1"/>
    <property type="gene ID" value="HPBE_0002622201"/>
</dbReference>
<dbReference type="SUPFAM" id="SSF81321">
    <property type="entry name" value="Family A G protein-coupled receptor-like"/>
    <property type="match status" value="1"/>
</dbReference>
<reference evidence="3" key="1">
    <citation type="submission" date="2019-09" db="UniProtKB">
        <authorList>
            <consortium name="WormBaseParasite"/>
        </authorList>
    </citation>
    <scope>IDENTIFICATION</scope>
</reference>
<keyword evidence="2" id="KW-1185">Reference proteome</keyword>
<feature type="transmembrane region" description="Helical" evidence="1">
    <location>
        <begin position="206"/>
        <end position="224"/>
    </location>
</feature>